<protein>
    <submittedName>
        <fullName evidence="1">Uncharacterized protein</fullName>
    </submittedName>
</protein>
<dbReference type="EMBL" id="JAWJWE010000036">
    <property type="protein sequence ID" value="KAK6628913.1"/>
    <property type="molecule type" value="Genomic_DNA"/>
</dbReference>
<evidence type="ECO:0000313" key="1">
    <source>
        <dbReference type="EMBL" id="KAK6628913.1"/>
    </source>
</evidence>
<reference evidence="1 2" key="1">
    <citation type="submission" date="2023-10" db="EMBL/GenBank/DDBJ databases">
        <title>Genomes of two closely related lineages of the louse Polyplax serrata with different host specificities.</title>
        <authorList>
            <person name="Martinu J."/>
            <person name="Tarabai H."/>
            <person name="Stefka J."/>
            <person name="Hypsa V."/>
        </authorList>
    </citation>
    <scope>NUCLEOTIDE SEQUENCE [LARGE SCALE GENOMIC DNA]</scope>
    <source>
        <strain evidence="1">HR10_N</strain>
    </source>
</reference>
<dbReference type="AlphaFoldDB" id="A0AAN8RW39"/>
<gene>
    <name evidence="1" type="ORF">RUM43_002730</name>
</gene>
<dbReference type="Proteomes" id="UP001372834">
    <property type="component" value="Unassembled WGS sequence"/>
</dbReference>
<accession>A0AAN8RW39</accession>
<evidence type="ECO:0000313" key="2">
    <source>
        <dbReference type="Proteomes" id="UP001372834"/>
    </source>
</evidence>
<proteinExistence type="predicted"/>
<organism evidence="1 2">
    <name type="scientific">Polyplax serrata</name>
    <name type="common">Common mouse louse</name>
    <dbReference type="NCBI Taxonomy" id="468196"/>
    <lineage>
        <taxon>Eukaryota</taxon>
        <taxon>Metazoa</taxon>
        <taxon>Ecdysozoa</taxon>
        <taxon>Arthropoda</taxon>
        <taxon>Hexapoda</taxon>
        <taxon>Insecta</taxon>
        <taxon>Pterygota</taxon>
        <taxon>Neoptera</taxon>
        <taxon>Paraneoptera</taxon>
        <taxon>Psocodea</taxon>
        <taxon>Troctomorpha</taxon>
        <taxon>Phthiraptera</taxon>
        <taxon>Anoplura</taxon>
        <taxon>Polyplacidae</taxon>
        <taxon>Polyplax</taxon>
    </lineage>
</organism>
<name>A0AAN8RW39_POLSC</name>
<sequence length="309" mass="35869">MEVDLTEDEVDLEKIERFVTAIGNRSWMSTAVPSDIDDLLGFSAVIQEGFSNEERTNFKRNLLNRYPGIDISRALDSLLVSFISSSNLNENLTLRAIEKYMDISPTNDVNKILEDVMTEIKLRENVIVLSEKLAAAGMLEFDWQKVNLLLNELNSSNDEEYKMKMAHLLKSECLLLLNAVKKSHEPTAYLLLNKIIHFLESQSDLKFWFILMKPENVNVVVDLSVKYGNFLNLILKFFDKFADESETNFDEDLNSKYSHLNLDFEEFITVFKLFLNEKNTSSIIHEYLENKILMEENNYLFWVDVKACI</sequence>
<comment type="caution">
    <text evidence="1">The sequence shown here is derived from an EMBL/GenBank/DDBJ whole genome shotgun (WGS) entry which is preliminary data.</text>
</comment>